<evidence type="ECO:0000313" key="5">
    <source>
        <dbReference type="Proteomes" id="UP001642484"/>
    </source>
</evidence>
<dbReference type="EMBL" id="CAXAMN010013392">
    <property type="protein sequence ID" value="CAK9040706.1"/>
    <property type="molecule type" value="Genomic_DNA"/>
</dbReference>
<feature type="region of interest" description="Disordered" evidence="2">
    <location>
        <begin position="328"/>
        <end position="364"/>
    </location>
</feature>
<dbReference type="InterPro" id="IPR035979">
    <property type="entry name" value="RBD_domain_sf"/>
</dbReference>
<feature type="domain" description="Mei2-like C-terminal RNA recognition motif" evidence="3">
    <location>
        <begin position="202"/>
        <end position="298"/>
    </location>
</feature>
<evidence type="ECO:0000256" key="1">
    <source>
        <dbReference type="SAM" id="Coils"/>
    </source>
</evidence>
<organism evidence="4 5">
    <name type="scientific">Durusdinium trenchii</name>
    <dbReference type="NCBI Taxonomy" id="1381693"/>
    <lineage>
        <taxon>Eukaryota</taxon>
        <taxon>Sar</taxon>
        <taxon>Alveolata</taxon>
        <taxon>Dinophyceae</taxon>
        <taxon>Suessiales</taxon>
        <taxon>Symbiodiniaceae</taxon>
        <taxon>Durusdinium</taxon>
    </lineage>
</organism>
<protein>
    <recommendedName>
        <fullName evidence="3">Mei2-like C-terminal RNA recognition motif domain-containing protein</fullName>
    </recommendedName>
</protein>
<dbReference type="CDD" id="cd14686">
    <property type="entry name" value="bZIP"/>
    <property type="match status" value="1"/>
</dbReference>
<evidence type="ECO:0000313" key="4">
    <source>
        <dbReference type="EMBL" id="CAK9040706.1"/>
    </source>
</evidence>
<dbReference type="InterPro" id="IPR007201">
    <property type="entry name" value="Mei2-like_Rrm_C"/>
</dbReference>
<accession>A0ABP0LNC9</accession>
<dbReference type="Pfam" id="PF04059">
    <property type="entry name" value="RRM_2"/>
    <property type="match status" value="1"/>
</dbReference>
<name>A0ABP0LNC9_9DINO</name>
<keyword evidence="5" id="KW-1185">Reference proteome</keyword>
<feature type="region of interest" description="Disordered" evidence="2">
    <location>
        <begin position="161"/>
        <end position="180"/>
    </location>
</feature>
<evidence type="ECO:0000256" key="2">
    <source>
        <dbReference type="SAM" id="MobiDB-lite"/>
    </source>
</evidence>
<evidence type="ECO:0000259" key="3">
    <source>
        <dbReference type="Pfam" id="PF04059"/>
    </source>
</evidence>
<feature type="coiled-coil region" evidence="1">
    <location>
        <begin position="81"/>
        <end position="117"/>
    </location>
</feature>
<comment type="caution">
    <text evidence="4">The sequence shown here is derived from an EMBL/GenBank/DDBJ whole genome shotgun (WGS) entry which is preliminary data.</text>
</comment>
<dbReference type="Proteomes" id="UP001642484">
    <property type="component" value="Unassembled WGS sequence"/>
</dbReference>
<reference evidence="4 5" key="1">
    <citation type="submission" date="2024-02" db="EMBL/GenBank/DDBJ databases">
        <authorList>
            <person name="Chen Y."/>
            <person name="Shah S."/>
            <person name="Dougan E. K."/>
            <person name="Thang M."/>
            <person name="Chan C."/>
        </authorList>
    </citation>
    <scope>NUCLEOTIDE SEQUENCE [LARGE SCALE GENOMIC DNA]</scope>
</reference>
<gene>
    <name evidence="4" type="ORF">CCMP2556_LOCUS21893</name>
</gene>
<keyword evidence="1" id="KW-0175">Coiled coil</keyword>
<feature type="compositionally biased region" description="Polar residues" evidence="2">
    <location>
        <begin position="41"/>
        <end position="58"/>
    </location>
</feature>
<feature type="compositionally biased region" description="Basic and acidic residues" evidence="2">
    <location>
        <begin position="355"/>
        <end position="364"/>
    </location>
</feature>
<sequence>MAAAFGLAHPSETKGSPVPGRLLSSLCSEGSRMPTRPHTYSEGTQSTSTGSMPAVTPSSSEWESLLDEAHEPSQEALNSIVDMLNAQKARLLQENHMLSLESEIVRLSKENEALRASVEAAYVYNPMPLNPMVLPAPVLMPMEFQGVDSALPAPWNDTEEADLDGEVKPQTSPKAKAAPGIRRVGKLEPKEAAPFVADPEGRTTVMLRNLPNNYTRDMLLELIDSLGFRGQYDFLYLPIDFQTQACLGYAFVNLVDPGVVPAFWRAFDGFSNWSLPSRKVCYISWSGPHQGLEAHIDRYRNSPVMHPDVGDECKPLIFKDGMRVVFPAPTKSVRPPRVRKRTESNQSSRPNPKNQAEKVAFRSL</sequence>
<dbReference type="CDD" id="cd12277">
    <property type="entry name" value="RRM3_MEI2_EAR1_like"/>
    <property type="match status" value="1"/>
</dbReference>
<feature type="region of interest" description="Disordered" evidence="2">
    <location>
        <begin position="1"/>
        <end position="58"/>
    </location>
</feature>
<dbReference type="SUPFAM" id="SSF54928">
    <property type="entry name" value="RNA-binding domain, RBD"/>
    <property type="match status" value="1"/>
</dbReference>
<proteinExistence type="predicted"/>
<feature type="compositionally biased region" description="Polar residues" evidence="2">
    <location>
        <begin position="344"/>
        <end position="354"/>
    </location>
</feature>